<organism evidence="2 3">
    <name type="scientific">Catenaria anguillulae PL171</name>
    <dbReference type="NCBI Taxonomy" id="765915"/>
    <lineage>
        <taxon>Eukaryota</taxon>
        <taxon>Fungi</taxon>
        <taxon>Fungi incertae sedis</taxon>
        <taxon>Blastocladiomycota</taxon>
        <taxon>Blastocladiomycetes</taxon>
        <taxon>Blastocladiales</taxon>
        <taxon>Catenariaceae</taxon>
        <taxon>Catenaria</taxon>
    </lineage>
</organism>
<dbReference type="AlphaFoldDB" id="A0A1Y2HZF7"/>
<sequence>MIRGYQAKPNRSSLPVVVARRRIRIRVASVVVIFVYFQRCASFRRLSFSSTFFARHSSFAAIRRRRSLRFDASYRPKTCKRTHVHFSDISSIVHA</sequence>
<name>A0A1Y2HZF7_9FUNG</name>
<proteinExistence type="predicted"/>
<dbReference type="EMBL" id="MCFL01000006">
    <property type="protein sequence ID" value="ORZ39113.1"/>
    <property type="molecule type" value="Genomic_DNA"/>
</dbReference>
<dbReference type="EMBL" id="MCFL01000133">
    <property type="protein sequence ID" value="ORZ29721.1"/>
    <property type="molecule type" value="Genomic_DNA"/>
</dbReference>
<protein>
    <submittedName>
        <fullName evidence="2">Uncharacterized protein</fullName>
    </submittedName>
</protein>
<keyword evidence="3" id="KW-1185">Reference proteome</keyword>
<accession>A0A1Y2HZF7</accession>
<dbReference type="Proteomes" id="UP000193411">
    <property type="component" value="Unassembled WGS sequence"/>
</dbReference>
<evidence type="ECO:0000313" key="3">
    <source>
        <dbReference type="Proteomes" id="UP000193411"/>
    </source>
</evidence>
<evidence type="ECO:0000313" key="2">
    <source>
        <dbReference type="EMBL" id="ORZ39113.1"/>
    </source>
</evidence>
<comment type="caution">
    <text evidence="2">The sequence shown here is derived from an EMBL/GenBank/DDBJ whole genome shotgun (WGS) entry which is preliminary data.</text>
</comment>
<evidence type="ECO:0000313" key="1">
    <source>
        <dbReference type="EMBL" id="ORZ29721.1"/>
    </source>
</evidence>
<gene>
    <name evidence="2" type="ORF">BCR44DRAFT_1427226</name>
    <name evidence="1" type="ORF">BCR44DRAFT_1448122</name>
</gene>
<reference evidence="2 3" key="1">
    <citation type="submission" date="2016-07" db="EMBL/GenBank/DDBJ databases">
        <title>Pervasive Adenine N6-methylation of Active Genes in Fungi.</title>
        <authorList>
            <consortium name="DOE Joint Genome Institute"/>
            <person name="Mondo S.J."/>
            <person name="Dannebaum R.O."/>
            <person name="Kuo R.C."/>
            <person name="Labutti K."/>
            <person name="Haridas S."/>
            <person name="Kuo A."/>
            <person name="Salamov A."/>
            <person name="Ahrendt S.R."/>
            <person name="Lipzen A."/>
            <person name="Sullivan W."/>
            <person name="Andreopoulos W.B."/>
            <person name="Clum A."/>
            <person name="Lindquist E."/>
            <person name="Daum C."/>
            <person name="Ramamoorthy G.K."/>
            <person name="Gryganskyi A."/>
            <person name="Culley D."/>
            <person name="Magnuson J.K."/>
            <person name="James T.Y."/>
            <person name="O'Malley M.A."/>
            <person name="Stajich J.E."/>
            <person name="Spatafora J.W."/>
            <person name="Visel A."/>
            <person name="Grigoriev I.V."/>
        </authorList>
    </citation>
    <scope>NUCLEOTIDE SEQUENCE [LARGE SCALE GENOMIC DNA]</scope>
    <source>
        <strain evidence="2 3">PL171</strain>
    </source>
</reference>